<keyword evidence="2" id="KW-0472">Membrane</keyword>
<organism evidence="3 4">
    <name type="scientific">Flavobacterium salmonis</name>
    <dbReference type="NCBI Taxonomy" id="2654844"/>
    <lineage>
        <taxon>Bacteria</taxon>
        <taxon>Pseudomonadati</taxon>
        <taxon>Bacteroidota</taxon>
        <taxon>Flavobacteriia</taxon>
        <taxon>Flavobacteriales</taxon>
        <taxon>Flavobacteriaceae</taxon>
        <taxon>Flavobacterium</taxon>
    </lineage>
</organism>
<reference evidence="3 4" key="1">
    <citation type="submission" date="2020-06" db="EMBL/GenBank/DDBJ databases">
        <authorList>
            <person name="Criscuolo A."/>
        </authorList>
    </citation>
    <scope>NUCLEOTIDE SEQUENCE [LARGE SCALE GENOMIC DNA]</scope>
    <source>
        <strain evidence="4">CIP 111411</strain>
    </source>
</reference>
<feature type="transmembrane region" description="Helical" evidence="2">
    <location>
        <begin position="31"/>
        <end position="49"/>
    </location>
</feature>
<keyword evidence="2" id="KW-0812">Transmembrane</keyword>
<dbReference type="RefSeq" id="WP_180910105.1">
    <property type="nucleotide sequence ID" value="NZ_CAIJDP010000083.1"/>
</dbReference>
<dbReference type="Proteomes" id="UP000530060">
    <property type="component" value="Unassembled WGS sequence"/>
</dbReference>
<keyword evidence="4" id="KW-1185">Reference proteome</keyword>
<sequence>MTIIKAILKWFFGILLLIFGIVGLSQEPSMSIVPILLGLFLIPKTYKSFTDKTKLNLSSGVKWIVVIVGIMLIGYTASISETSKESNYDLIVENASKKIDEGKINEALKLINDVKSKYRKKENKATELEKEIEKSKDVNFAKEILAKMTNEELTQLENEKLSKSYLTQKTLNKTFISLVKTYLPERAKIIKEIQEKEEKEKEIAEAKAEEEFNKNRKENIDKLFSPYNGKNTALERYIKYNMNDPDSYKHIVTTHSDKGDHILVITKFRAKNIYGGTVINIVSAKLDLKGNVIEILSEN</sequence>
<evidence type="ECO:0000313" key="4">
    <source>
        <dbReference type="Proteomes" id="UP000530060"/>
    </source>
</evidence>
<feature type="coiled-coil region" evidence="1">
    <location>
        <begin position="186"/>
        <end position="216"/>
    </location>
</feature>
<evidence type="ECO:0000313" key="3">
    <source>
        <dbReference type="EMBL" id="CAD0007600.1"/>
    </source>
</evidence>
<gene>
    <name evidence="3" type="ORF">FLAT13_03924</name>
</gene>
<feature type="transmembrane region" description="Helical" evidence="2">
    <location>
        <begin position="7"/>
        <end position="25"/>
    </location>
</feature>
<accession>A0A6V6Z777</accession>
<evidence type="ECO:0000256" key="1">
    <source>
        <dbReference type="SAM" id="Coils"/>
    </source>
</evidence>
<comment type="caution">
    <text evidence="3">The sequence shown here is derived from an EMBL/GenBank/DDBJ whole genome shotgun (WGS) entry which is preliminary data.</text>
</comment>
<dbReference type="AlphaFoldDB" id="A0A6V6Z777"/>
<name>A0A6V6Z777_9FLAO</name>
<protein>
    <submittedName>
        <fullName evidence="3">Uncharacterized protein</fullName>
    </submittedName>
</protein>
<dbReference type="EMBL" id="CAIJDP010000083">
    <property type="protein sequence ID" value="CAD0007600.1"/>
    <property type="molecule type" value="Genomic_DNA"/>
</dbReference>
<keyword evidence="1" id="KW-0175">Coiled coil</keyword>
<feature type="coiled-coil region" evidence="1">
    <location>
        <begin position="104"/>
        <end position="138"/>
    </location>
</feature>
<evidence type="ECO:0000256" key="2">
    <source>
        <dbReference type="SAM" id="Phobius"/>
    </source>
</evidence>
<feature type="transmembrane region" description="Helical" evidence="2">
    <location>
        <begin position="61"/>
        <end position="78"/>
    </location>
</feature>
<proteinExistence type="predicted"/>
<keyword evidence="2" id="KW-1133">Transmembrane helix</keyword>